<keyword evidence="2" id="KW-1185">Reference proteome</keyword>
<dbReference type="AlphaFoldDB" id="A0A1W0WBS1"/>
<sequence length="224" mass="25127">MDNDASPDGVVRIYWHMDDCRLVSYSDDVGPHGEGSVDVRILQPLLASINQLAQHLGFEKVALQAHCNLEKYLVKSEVMHELAYYYHVDVYRYSTLTPGQDAVTEIYNSIYKNIQQDPFHALPVVLITSDHQLLQNVHALLMDSTLQGLPGTLLVVCTTLNPEDHPEVRALTEWRGALVYAWTPRLGVSQLHYGNTATTDDGISDQVTPLSLPEDTPYGCFNFE</sequence>
<dbReference type="Proteomes" id="UP000192578">
    <property type="component" value="Unassembled WGS sequence"/>
</dbReference>
<organism evidence="1 2">
    <name type="scientific">Hypsibius exemplaris</name>
    <name type="common">Freshwater tardigrade</name>
    <dbReference type="NCBI Taxonomy" id="2072580"/>
    <lineage>
        <taxon>Eukaryota</taxon>
        <taxon>Metazoa</taxon>
        <taxon>Ecdysozoa</taxon>
        <taxon>Tardigrada</taxon>
        <taxon>Eutardigrada</taxon>
        <taxon>Parachela</taxon>
        <taxon>Hypsibioidea</taxon>
        <taxon>Hypsibiidae</taxon>
        <taxon>Hypsibius</taxon>
    </lineage>
</organism>
<name>A0A1W0WBS1_HYPEX</name>
<protein>
    <submittedName>
        <fullName evidence="1">Uncharacterized protein</fullName>
    </submittedName>
</protein>
<reference evidence="2" key="1">
    <citation type="submission" date="2017-01" db="EMBL/GenBank/DDBJ databases">
        <title>Comparative genomics of anhydrobiosis in the tardigrade Hypsibius dujardini.</title>
        <authorList>
            <person name="Yoshida Y."/>
            <person name="Koutsovoulos G."/>
            <person name="Laetsch D."/>
            <person name="Stevens L."/>
            <person name="Kumar S."/>
            <person name="Horikawa D."/>
            <person name="Ishino K."/>
            <person name="Komine S."/>
            <person name="Tomita M."/>
            <person name="Blaxter M."/>
            <person name="Arakawa K."/>
        </authorList>
    </citation>
    <scope>NUCLEOTIDE SEQUENCE [LARGE SCALE GENOMIC DNA]</scope>
    <source>
        <strain evidence="2">Z151</strain>
    </source>
</reference>
<evidence type="ECO:0000313" key="1">
    <source>
        <dbReference type="EMBL" id="OQV12665.1"/>
    </source>
</evidence>
<dbReference type="EMBL" id="MTYJ01000139">
    <property type="protein sequence ID" value="OQV12665.1"/>
    <property type="molecule type" value="Genomic_DNA"/>
</dbReference>
<accession>A0A1W0WBS1</accession>
<evidence type="ECO:0000313" key="2">
    <source>
        <dbReference type="Proteomes" id="UP000192578"/>
    </source>
</evidence>
<gene>
    <name evidence="1" type="ORF">BV898_13074</name>
</gene>
<proteinExistence type="predicted"/>
<comment type="caution">
    <text evidence="1">The sequence shown here is derived from an EMBL/GenBank/DDBJ whole genome shotgun (WGS) entry which is preliminary data.</text>
</comment>